<comment type="caution">
    <text evidence="2">The sequence shown here is derived from an EMBL/GenBank/DDBJ whole genome shotgun (WGS) entry which is preliminary data.</text>
</comment>
<organism evidence="2 3">
    <name type="scientific">Candidatus Thiomargarita nelsonii</name>
    <dbReference type="NCBI Taxonomy" id="1003181"/>
    <lineage>
        <taxon>Bacteria</taxon>
        <taxon>Pseudomonadati</taxon>
        <taxon>Pseudomonadota</taxon>
        <taxon>Gammaproteobacteria</taxon>
        <taxon>Thiotrichales</taxon>
        <taxon>Thiotrichaceae</taxon>
        <taxon>Thiomargarita</taxon>
    </lineage>
</organism>
<sequence>MSVQPGEVVIGKIINLDDKGTPLVDYPGNRNQQPLPALTTVSLSIDNIGREVALLFAEGDLNKPIIMGLIQSSLENMVEFPQSNTAPLKAQLDGDTVVLSAEKEIVLQCGKASITLTRAGKILIRGAYVLSRSSGVNRLKGASIQIN</sequence>
<evidence type="ECO:0000259" key="1">
    <source>
        <dbReference type="Pfam" id="PF20093"/>
    </source>
</evidence>
<dbReference type="InterPro" id="IPR045506">
    <property type="entry name" value="DUF6484"/>
</dbReference>
<accession>A0A0A6PK93</accession>
<name>A0A0A6PK93_9GAMM</name>
<reference evidence="2 3" key="1">
    <citation type="journal article" date="2016" name="Front. Microbiol.">
        <title>Single-Cell (Meta-)Genomics of a Dimorphic Candidatus Thiomargarita nelsonii Reveals Genomic Plasticity.</title>
        <authorList>
            <person name="Flood B.E."/>
            <person name="Fliss P."/>
            <person name="Jones D.S."/>
            <person name="Dick G.J."/>
            <person name="Jain S."/>
            <person name="Kaster A.K."/>
            <person name="Winkel M."/>
            <person name="Mussmann M."/>
            <person name="Bailey J."/>
        </authorList>
    </citation>
    <scope>NUCLEOTIDE SEQUENCE [LARGE SCALE GENOMIC DNA]</scope>
    <source>
        <strain evidence="2">Hydrate Ridge</strain>
    </source>
</reference>
<protein>
    <recommendedName>
        <fullName evidence="1">DUF6484 domain-containing protein</fullName>
    </recommendedName>
</protein>
<proteinExistence type="predicted"/>
<dbReference type="Pfam" id="PF20093">
    <property type="entry name" value="DUF6484"/>
    <property type="match status" value="1"/>
</dbReference>
<dbReference type="EMBL" id="JSZA02000095">
    <property type="protein sequence ID" value="KHD11060.1"/>
    <property type="molecule type" value="Genomic_DNA"/>
</dbReference>
<dbReference type="AlphaFoldDB" id="A0A0A6PK93"/>
<evidence type="ECO:0000313" key="3">
    <source>
        <dbReference type="Proteomes" id="UP000030428"/>
    </source>
</evidence>
<evidence type="ECO:0000313" key="2">
    <source>
        <dbReference type="EMBL" id="KHD11060.1"/>
    </source>
</evidence>
<feature type="domain" description="DUF6484" evidence="1">
    <location>
        <begin position="10"/>
        <end position="70"/>
    </location>
</feature>
<gene>
    <name evidence="2" type="ORF">PN36_21230</name>
</gene>
<dbReference type="Proteomes" id="UP000030428">
    <property type="component" value="Unassembled WGS sequence"/>
</dbReference>
<keyword evidence="3" id="KW-1185">Reference proteome</keyword>